<gene>
    <name evidence="2" type="ORF">METZ01_LOCUS111499</name>
</gene>
<reference evidence="2" key="1">
    <citation type="submission" date="2018-05" db="EMBL/GenBank/DDBJ databases">
        <authorList>
            <person name="Lanie J.A."/>
            <person name="Ng W.-L."/>
            <person name="Kazmierczak K.M."/>
            <person name="Andrzejewski T.M."/>
            <person name="Davidsen T.M."/>
            <person name="Wayne K.J."/>
            <person name="Tettelin H."/>
            <person name="Glass J.I."/>
            <person name="Rusch D."/>
            <person name="Podicherti R."/>
            <person name="Tsui H.-C.T."/>
            <person name="Winkler M.E."/>
        </authorList>
    </citation>
    <scope>NUCLEOTIDE SEQUENCE</scope>
</reference>
<evidence type="ECO:0000256" key="1">
    <source>
        <dbReference type="SAM" id="Coils"/>
    </source>
</evidence>
<protein>
    <recommendedName>
        <fullName evidence="3">Peptidoglycan binding-like domain-containing protein</fullName>
    </recommendedName>
</protein>
<proteinExistence type="predicted"/>
<evidence type="ECO:0000313" key="2">
    <source>
        <dbReference type="EMBL" id="SVA58645.1"/>
    </source>
</evidence>
<keyword evidence="1" id="KW-0175">Coiled coil</keyword>
<feature type="coiled-coil region" evidence="1">
    <location>
        <begin position="237"/>
        <end position="271"/>
    </location>
</feature>
<accession>A0A381X1N1</accession>
<feature type="coiled-coil region" evidence="1">
    <location>
        <begin position="137"/>
        <end position="198"/>
    </location>
</feature>
<dbReference type="EMBL" id="UINC01013598">
    <property type="protein sequence ID" value="SVA58645.1"/>
    <property type="molecule type" value="Genomic_DNA"/>
</dbReference>
<organism evidence="2">
    <name type="scientific">marine metagenome</name>
    <dbReference type="NCBI Taxonomy" id="408172"/>
    <lineage>
        <taxon>unclassified sequences</taxon>
        <taxon>metagenomes</taxon>
        <taxon>ecological metagenomes</taxon>
    </lineage>
</organism>
<name>A0A381X1N1_9ZZZZ</name>
<sequence length="294" mass="34202">MFSAQDISSIDPWKIDLQILLGFSDDEVDGIMGKATFEALQSFAVKHQLTDVVLRGEYDDLGFWGFQQYIMKYNQYWLRELKNRNIIDDVVAKEYLRKAGETLHSFEMSIENAQFEVERLIHAKSKSKRIAYEKHEMEKWKQEKVEAERIISDLGKAIMTAEEQAGKWGMERIRALRLAEEQEQLERLEERKVEAVLLTSDLEDVIRIAKKEISRLVDENNKLKTFLSTSADTKSIAESLKSELKQARLELDSLSVQKDSLEKKIQYIESKVGEKVLAEYDKENAPVKNKRGYR</sequence>
<dbReference type="AlphaFoldDB" id="A0A381X1N1"/>
<evidence type="ECO:0008006" key="3">
    <source>
        <dbReference type="Google" id="ProtNLM"/>
    </source>
</evidence>